<dbReference type="SUPFAM" id="SSF51206">
    <property type="entry name" value="cAMP-binding domain-like"/>
    <property type="match status" value="1"/>
</dbReference>
<dbReference type="Proteomes" id="UP000268844">
    <property type="component" value="Unassembled WGS sequence"/>
</dbReference>
<dbReference type="PANTHER" id="PTHR24567">
    <property type="entry name" value="CRP FAMILY TRANSCRIPTIONAL REGULATORY PROTEIN"/>
    <property type="match status" value="1"/>
</dbReference>
<dbReference type="Gene3D" id="2.60.120.10">
    <property type="entry name" value="Jelly Rolls"/>
    <property type="match status" value="1"/>
</dbReference>
<keyword evidence="2" id="KW-0238">DNA-binding</keyword>
<evidence type="ECO:0000256" key="3">
    <source>
        <dbReference type="ARBA" id="ARBA00023163"/>
    </source>
</evidence>
<dbReference type="PROSITE" id="PS00889">
    <property type="entry name" value="CNMP_BINDING_2"/>
    <property type="match status" value="1"/>
</dbReference>
<dbReference type="InterPro" id="IPR000595">
    <property type="entry name" value="cNMP-bd_dom"/>
</dbReference>
<feature type="domain" description="Cyclic nucleotide-binding" evidence="4">
    <location>
        <begin position="16"/>
        <end position="136"/>
    </location>
</feature>
<dbReference type="OrthoDB" id="3525895at2"/>
<dbReference type="RefSeq" id="WP_126150342.1">
    <property type="nucleotide sequence ID" value="NZ_JBHTMH010000001.1"/>
</dbReference>
<dbReference type="GO" id="GO:0003700">
    <property type="term" value="F:DNA-binding transcription factor activity"/>
    <property type="evidence" value="ECO:0007669"/>
    <property type="project" value="TreeGrafter"/>
</dbReference>
<dbReference type="GO" id="GO:0005829">
    <property type="term" value="C:cytosol"/>
    <property type="evidence" value="ECO:0007669"/>
    <property type="project" value="TreeGrafter"/>
</dbReference>
<protein>
    <submittedName>
        <fullName evidence="6">cAMP receptor protein</fullName>
    </submittedName>
</protein>
<dbReference type="InterPro" id="IPR018488">
    <property type="entry name" value="cNMP-bd_CS"/>
</dbReference>
<accession>A0A447IBD2</accession>
<evidence type="ECO:0000313" key="7">
    <source>
        <dbReference type="Proteomes" id="UP000268844"/>
    </source>
</evidence>
<reference evidence="6 7" key="1">
    <citation type="submission" date="2018-12" db="EMBL/GenBank/DDBJ databases">
        <authorList>
            <person name="Criscuolo A."/>
        </authorList>
    </citation>
    <scope>NUCLEOTIDE SEQUENCE [LARGE SCALE GENOMIC DNA]</scope>
    <source>
        <strain evidence="6">ACIP1116281</strain>
    </source>
</reference>
<feature type="domain" description="HTH crp-type" evidence="5">
    <location>
        <begin position="150"/>
        <end position="232"/>
    </location>
</feature>
<keyword evidence="1" id="KW-0805">Transcription regulation</keyword>
<organism evidence="6 7">
    <name type="scientific">Devosia equisanguinis</name>
    <dbReference type="NCBI Taxonomy" id="2490941"/>
    <lineage>
        <taxon>Bacteria</taxon>
        <taxon>Pseudomonadati</taxon>
        <taxon>Pseudomonadota</taxon>
        <taxon>Alphaproteobacteria</taxon>
        <taxon>Hyphomicrobiales</taxon>
        <taxon>Devosiaceae</taxon>
        <taxon>Devosia</taxon>
    </lineage>
</organism>
<evidence type="ECO:0000256" key="2">
    <source>
        <dbReference type="ARBA" id="ARBA00023125"/>
    </source>
</evidence>
<dbReference type="SUPFAM" id="SSF46785">
    <property type="entry name" value="Winged helix' DNA-binding domain"/>
    <property type="match status" value="1"/>
</dbReference>
<keyword evidence="3" id="KW-0804">Transcription</keyword>
<evidence type="ECO:0000256" key="1">
    <source>
        <dbReference type="ARBA" id="ARBA00023015"/>
    </source>
</evidence>
<dbReference type="InterPro" id="IPR012318">
    <property type="entry name" value="HTH_CRP"/>
</dbReference>
<dbReference type="InterPro" id="IPR014710">
    <property type="entry name" value="RmlC-like_jellyroll"/>
</dbReference>
<keyword evidence="6" id="KW-0675">Receptor</keyword>
<evidence type="ECO:0000313" key="6">
    <source>
        <dbReference type="EMBL" id="VDS04792.1"/>
    </source>
</evidence>
<dbReference type="InterPro" id="IPR018490">
    <property type="entry name" value="cNMP-bd_dom_sf"/>
</dbReference>
<keyword evidence="7" id="KW-1185">Reference proteome</keyword>
<dbReference type="InterPro" id="IPR050397">
    <property type="entry name" value="Env_Response_Regulators"/>
</dbReference>
<sequence>MSAIRSGAVFWRSFAIFEGLAAEPIAMLDAMAIPRRWMAGETLFQRGDEGDYVILVHQGRIKLSLLTANGRELTLRYAEPGDILGELSLLDGQARSADATAAEAGEGLVLRRADFERLQARFPDIAGAMIRYLAGRLRDTTEQLESIAMFEIEARLARFLLLTLRQYFEDDIPETPQLRLALNQSELAAMLGASRPKVNKAIQALEAARAISRNGDVLSCDLERLMLIADPALQ</sequence>
<dbReference type="Pfam" id="PF13545">
    <property type="entry name" value="HTH_Crp_2"/>
    <property type="match status" value="1"/>
</dbReference>
<gene>
    <name evidence="6" type="primary">crp</name>
    <name evidence="6" type="ORF">DEVEQU_01932</name>
</gene>
<evidence type="ECO:0000259" key="4">
    <source>
        <dbReference type="PROSITE" id="PS50042"/>
    </source>
</evidence>
<dbReference type="EMBL" id="UZWD01000025">
    <property type="protein sequence ID" value="VDS04792.1"/>
    <property type="molecule type" value="Genomic_DNA"/>
</dbReference>
<name>A0A447IBD2_9HYPH</name>
<dbReference type="GO" id="GO:0003677">
    <property type="term" value="F:DNA binding"/>
    <property type="evidence" value="ECO:0007669"/>
    <property type="project" value="UniProtKB-KW"/>
</dbReference>
<dbReference type="InterPro" id="IPR036390">
    <property type="entry name" value="WH_DNA-bd_sf"/>
</dbReference>
<dbReference type="Pfam" id="PF00027">
    <property type="entry name" value="cNMP_binding"/>
    <property type="match status" value="1"/>
</dbReference>
<dbReference type="PANTHER" id="PTHR24567:SF74">
    <property type="entry name" value="HTH-TYPE TRANSCRIPTIONAL REGULATOR ARCR"/>
    <property type="match status" value="1"/>
</dbReference>
<dbReference type="SMART" id="SM00100">
    <property type="entry name" value="cNMP"/>
    <property type="match status" value="1"/>
</dbReference>
<proteinExistence type="predicted"/>
<dbReference type="InterPro" id="IPR036388">
    <property type="entry name" value="WH-like_DNA-bd_sf"/>
</dbReference>
<dbReference type="CDD" id="cd00038">
    <property type="entry name" value="CAP_ED"/>
    <property type="match status" value="1"/>
</dbReference>
<evidence type="ECO:0000259" key="5">
    <source>
        <dbReference type="PROSITE" id="PS51063"/>
    </source>
</evidence>
<dbReference type="PROSITE" id="PS51063">
    <property type="entry name" value="HTH_CRP_2"/>
    <property type="match status" value="1"/>
</dbReference>
<dbReference type="PROSITE" id="PS50042">
    <property type="entry name" value="CNMP_BINDING_3"/>
    <property type="match status" value="1"/>
</dbReference>
<dbReference type="AlphaFoldDB" id="A0A447IBD2"/>
<dbReference type="Gene3D" id="1.10.10.10">
    <property type="entry name" value="Winged helix-like DNA-binding domain superfamily/Winged helix DNA-binding domain"/>
    <property type="match status" value="1"/>
</dbReference>